<feature type="transmembrane region" description="Helical" evidence="6">
    <location>
        <begin position="37"/>
        <end position="56"/>
    </location>
</feature>
<dbReference type="EMBL" id="UINC01001544">
    <property type="protein sequence ID" value="SUZ83299.1"/>
    <property type="molecule type" value="Genomic_DNA"/>
</dbReference>
<organism evidence="7">
    <name type="scientific">marine metagenome</name>
    <dbReference type="NCBI Taxonomy" id="408172"/>
    <lineage>
        <taxon>unclassified sequences</taxon>
        <taxon>metagenomes</taxon>
        <taxon>ecological metagenomes</taxon>
    </lineage>
</organism>
<dbReference type="GO" id="GO:0019646">
    <property type="term" value="P:aerobic electron transport chain"/>
    <property type="evidence" value="ECO:0007669"/>
    <property type="project" value="TreeGrafter"/>
</dbReference>
<dbReference type="AlphaFoldDB" id="A0A381QXH1"/>
<keyword evidence="5 6" id="KW-0472">Membrane</keyword>
<feature type="transmembrane region" description="Helical" evidence="6">
    <location>
        <begin position="129"/>
        <end position="151"/>
    </location>
</feature>
<feature type="transmembrane region" description="Helical" evidence="6">
    <location>
        <begin position="62"/>
        <end position="80"/>
    </location>
</feature>
<dbReference type="GO" id="GO:0070069">
    <property type="term" value="C:cytochrome complex"/>
    <property type="evidence" value="ECO:0007669"/>
    <property type="project" value="TreeGrafter"/>
</dbReference>
<evidence type="ECO:0000256" key="4">
    <source>
        <dbReference type="ARBA" id="ARBA00022989"/>
    </source>
</evidence>
<feature type="transmembrane region" description="Helical" evidence="6">
    <location>
        <begin position="172"/>
        <end position="193"/>
    </location>
</feature>
<dbReference type="PANTHER" id="PTHR43141:SF2">
    <property type="entry name" value="BLR3729 PROTEIN"/>
    <property type="match status" value="1"/>
</dbReference>
<gene>
    <name evidence="7" type="ORF">METZ01_LOCUS36153</name>
</gene>
<feature type="transmembrane region" description="Helical" evidence="6">
    <location>
        <begin position="101"/>
        <end position="123"/>
    </location>
</feature>
<feature type="transmembrane region" description="Helical" evidence="6">
    <location>
        <begin position="238"/>
        <end position="260"/>
    </location>
</feature>
<evidence type="ECO:0000256" key="6">
    <source>
        <dbReference type="SAM" id="Phobius"/>
    </source>
</evidence>
<reference evidence="7" key="1">
    <citation type="submission" date="2018-05" db="EMBL/GenBank/DDBJ databases">
        <authorList>
            <person name="Lanie J.A."/>
            <person name="Ng W.-L."/>
            <person name="Kazmierczak K.M."/>
            <person name="Andrzejewski T.M."/>
            <person name="Davidsen T.M."/>
            <person name="Wayne K.J."/>
            <person name="Tettelin H."/>
            <person name="Glass J.I."/>
            <person name="Rusch D."/>
            <person name="Podicherti R."/>
            <person name="Tsui H.-C.T."/>
            <person name="Winkler M.E."/>
        </authorList>
    </citation>
    <scope>NUCLEOTIDE SEQUENCE</scope>
</reference>
<keyword evidence="3 6" id="KW-0812">Transmembrane</keyword>
<proteinExistence type="predicted"/>
<accession>A0A381QXH1</accession>
<name>A0A381QXH1_9ZZZZ</name>
<dbReference type="Pfam" id="PF02322">
    <property type="entry name" value="Cyt_bd_oxida_II"/>
    <property type="match status" value="1"/>
</dbReference>
<sequence length="315" mass="35283">MLIYGLLDGYDLGVGMLSIFSKDKEEKDKMIASIGPFWDANETWLVLGVGILLIAFPKAHGIILTSLYLPVFIMLVGLIFRGVAFDFRAKCEKKFQKKWDIAFFAGSLTTALAQGYMLGFYIAGFQSTWQSITFSFLVSISLAIGYCLIGANWLIMKTENDLQKRAINWAKLSLYGAIFCIFLVSIGTPVASVRIFDKWFIYPNIFYLLPIPVLTGLSVLSMYLCLKKLPLKDDKMCWVPFVLTIPIAILCFAGLAYSFFPFIIPEQILIVHAASSDSSLKIVLVGVSIVLPVLLGYTFLTYKIFHGKVSQLKYD</sequence>
<dbReference type="InterPro" id="IPR003317">
    <property type="entry name" value="Cyt-d_oxidase_su2"/>
</dbReference>
<evidence type="ECO:0000256" key="3">
    <source>
        <dbReference type="ARBA" id="ARBA00022692"/>
    </source>
</evidence>
<evidence type="ECO:0000256" key="2">
    <source>
        <dbReference type="ARBA" id="ARBA00022475"/>
    </source>
</evidence>
<dbReference type="NCBIfam" id="TIGR00203">
    <property type="entry name" value="cydB"/>
    <property type="match status" value="1"/>
</dbReference>
<comment type="subcellular location">
    <subcellularLocation>
        <location evidence="1">Cell membrane</location>
        <topology evidence="1">Multi-pass membrane protein</topology>
    </subcellularLocation>
</comment>
<dbReference type="GO" id="GO:0016682">
    <property type="term" value="F:oxidoreductase activity, acting on diphenols and related substances as donors, oxygen as acceptor"/>
    <property type="evidence" value="ECO:0007669"/>
    <property type="project" value="TreeGrafter"/>
</dbReference>
<feature type="transmembrane region" description="Helical" evidence="6">
    <location>
        <begin position="205"/>
        <end position="226"/>
    </location>
</feature>
<dbReference type="GO" id="GO:0009055">
    <property type="term" value="F:electron transfer activity"/>
    <property type="evidence" value="ECO:0007669"/>
    <property type="project" value="TreeGrafter"/>
</dbReference>
<dbReference type="PANTHER" id="PTHR43141">
    <property type="entry name" value="CYTOCHROME BD2 SUBUNIT II"/>
    <property type="match status" value="1"/>
</dbReference>
<evidence type="ECO:0000313" key="7">
    <source>
        <dbReference type="EMBL" id="SUZ83299.1"/>
    </source>
</evidence>
<keyword evidence="4 6" id="KW-1133">Transmembrane helix</keyword>
<keyword evidence="2" id="KW-1003">Cell membrane</keyword>
<protein>
    <recommendedName>
        <fullName evidence="8">Cytochrome d ubiquinol oxidase subunit II</fullName>
    </recommendedName>
</protein>
<evidence type="ECO:0000256" key="5">
    <source>
        <dbReference type="ARBA" id="ARBA00023136"/>
    </source>
</evidence>
<dbReference type="GO" id="GO:0005886">
    <property type="term" value="C:plasma membrane"/>
    <property type="evidence" value="ECO:0007669"/>
    <property type="project" value="UniProtKB-SubCell"/>
</dbReference>
<evidence type="ECO:0000256" key="1">
    <source>
        <dbReference type="ARBA" id="ARBA00004651"/>
    </source>
</evidence>
<evidence type="ECO:0008006" key="8">
    <source>
        <dbReference type="Google" id="ProtNLM"/>
    </source>
</evidence>
<feature type="transmembrane region" description="Helical" evidence="6">
    <location>
        <begin position="280"/>
        <end position="300"/>
    </location>
</feature>